<dbReference type="InterPro" id="IPR057326">
    <property type="entry name" value="KR_dom"/>
</dbReference>
<reference evidence="4 5" key="1">
    <citation type="submission" date="2019-02" db="EMBL/GenBank/DDBJ databases">
        <title>WGS of Pseudoxanthomonas species novum from clinical isolates.</title>
        <authorList>
            <person name="Bernier A.-M."/>
            <person name="Bernard K."/>
            <person name="Vachon A."/>
        </authorList>
    </citation>
    <scope>NUCLEOTIDE SEQUENCE [LARGE SCALE GENOMIC DNA]</scope>
    <source>
        <strain evidence="4 5">NML130969</strain>
    </source>
</reference>
<dbReference type="SMART" id="SM00822">
    <property type="entry name" value="PKS_KR"/>
    <property type="match status" value="1"/>
</dbReference>
<keyword evidence="2" id="KW-0560">Oxidoreductase</keyword>
<dbReference type="SUPFAM" id="SSF51735">
    <property type="entry name" value="NAD(P)-binding Rossmann-fold domains"/>
    <property type="match status" value="1"/>
</dbReference>
<dbReference type="Pfam" id="PF00106">
    <property type="entry name" value="adh_short"/>
    <property type="match status" value="1"/>
</dbReference>
<dbReference type="GO" id="GO:0016491">
    <property type="term" value="F:oxidoreductase activity"/>
    <property type="evidence" value="ECO:0007669"/>
    <property type="project" value="UniProtKB-KW"/>
</dbReference>
<dbReference type="NCBIfam" id="NF006565">
    <property type="entry name" value="PRK09072.1"/>
    <property type="match status" value="1"/>
</dbReference>
<organism evidence="4 5">
    <name type="scientific">Pseudoxanthomonas winnipegensis</name>
    <dbReference type="NCBI Taxonomy" id="2480810"/>
    <lineage>
        <taxon>Bacteria</taxon>
        <taxon>Pseudomonadati</taxon>
        <taxon>Pseudomonadota</taxon>
        <taxon>Gammaproteobacteria</taxon>
        <taxon>Lysobacterales</taxon>
        <taxon>Lysobacteraceae</taxon>
        <taxon>Pseudoxanthomonas</taxon>
    </lineage>
</organism>
<dbReference type="GO" id="GO:0016020">
    <property type="term" value="C:membrane"/>
    <property type="evidence" value="ECO:0007669"/>
    <property type="project" value="TreeGrafter"/>
</dbReference>
<evidence type="ECO:0000313" key="5">
    <source>
        <dbReference type="Proteomes" id="UP000294164"/>
    </source>
</evidence>
<feature type="domain" description="Ketoreductase" evidence="3">
    <location>
        <begin position="6"/>
        <end position="197"/>
    </location>
</feature>
<evidence type="ECO:0000256" key="1">
    <source>
        <dbReference type="ARBA" id="ARBA00006484"/>
    </source>
</evidence>
<evidence type="ECO:0000313" key="4">
    <source>
        <dbReference type="EMBL" id="TAA40217.1"/>
    </source>
</evidence>
<dbReference type="PRINTS" id="PR00081">
    <property type="entry name" value="GDHRDH"/>
</dbReference>
<name>A0A4Q8M281_9GAMM</name>
<comment type="similarity">
    <text evidence="1">Belongs to the short-chain dehydrogenases/reductases (SDR) family.</text>
</comment>
<dbReference type="AlphaFoldDB" id="A0A4Q8M281"/>
<dbReference type="Proteomes" id="UP000294164">
    <property type="component" value="Unassembled WGS sequence"/>
</dbReference>
<dbReference type="InterPro" id="IPR002347">
    <property type="entry name" value="SDR_fam"/>
</dbReference>
<dbReference type="Gene3D" id="3.40.50.720">
    <property type="entry name" value="NAD(P)-binding Rossmann-like Domain"/>
    <property type="match status" value="1"/>
</dbReference>
<dbReference type="EMBL" id="SHMG01000008">
    <property type="protein sequence ID" value="TAA40217.1"/>
    <property type="molecule type" value="Genomic_DNA"/>
</dbReference>
<dbReference type="PANTHER" id="PTHR44196:SF1">
    <property type="entry name" value="DEHYDROGENASE_REDUCTASE SDR FAMILY MEMBER 7B"/>
    <property type="match status" value="1"/>
</dbReference>
<dbReference type="RefSeq" id="WP_130535100.1">
    <property type="nucleotide sequence ID" value="NZ_SHMG01000008.1"/>
</dbReference>
<dbReference type="OrthoDB" id="9787298at2"/>
<dbReference type="PANTHER" id="PTHR44196">
    <property type="entry name" value="DEHYDROGENASE/REDUCTASE SDR FAMILY MEMBER 7B"/>
    <property type="match status" value="1"/>
</dbReference>
<gene>
    <name evidence="4" type="ORF">EA655_13765</name>
</gene>
<dbReference type="InterPro" id="IPR020904">
    <property type="entry name" value="Sc_DH/Rdtase_CS"/>
</dbReference>
<dbReference type="InterPro" id="IPR036291">
    <property type="entry name" value="NAD(P)-bd_dom_sf"/>
</dbReference>
<protein>
    <submittedName>
        <fullName evidence="4">SDR family oxidoreductase</fullName>
    </submittedName>
</protein>
<evidence type="ECO:0000259" key="3">
    <source>
        <dbReference type="SMART" id="SM00822"/>
    </source>
</evidence>
<proteinExistence type="inferred from homology"/>
<accession>A0A4Q8M281</accession>
<dbReference type="PROSITE" id="PS00061">
    <property type="entry name" value="ADH_SHORT"/>
    <property type="match status" value="1"/>
</dbReference>
<evidence type="ECO:0000256" key="2">
    <source>
        <dbReference type="ARBA" id="ARBA00023002"/>
    </source>
</evidence>
<comment type="caution">
    <text evidence="4">The sequence shown here is derived from an EMBL/GenBank/DDBJ whole genome shotgun (WGS) entry which is preliminary data.</text>
</comment>
<sequence>MRLDRRTVVLTGATGGIGSVLCAELVRAGARVLAVGRSAARLAVLAATQPTGTVTWVAADLNSAPGRAVLVQHVRSLQAPPAMLILGHAHAGFGLFEEQSGEEIAQALQANLVSPALLIHDLLPLLDRRGGAAVVAIGSTFGSIGFAGFSAYSASKFGLRGLFESLAREYADAPVRFQYLSPRATRTAFNAPQVDALNAELKTAYDTPEAVARQLMEAIVRGVPRRQLGWPEKLFVRINGAFPALVDRSLFAQLPIIRRHARRSSVASSCEVVHEPVVP</sequence>